<dbReference type="Proteomes" id="UP001287356">
    <property type="component" value="Unassembled WGS sequence"/>
</dbReference>
<protein>
    <submittedName>
        <fullName evidence="1">Uncharacterized protein</fullName>
    </submittedName>
</protein>
<sequence>MERLHLEDRLEQEAAALETPEMILKTMLSIRSVVPTTSSFAQRQQGAIGTRSMFREIGTGSAGKVFEHPGTIFAYKVDVSGQPDKLWNNYDKHMRVYKSFDSVPYVADQVEIPRCFDRMPLGRGYRLHGIGRMKPIPRLKKHALARVMRRGTPTHPGLTIEYLKPNNLYITLAWQAHVSLARHHEDDKPLTAQKLQSRLAGLRGIQAKFICTEVERGQQLELRLFDPNLCRCLRYAGMDKKWRHPLDEALLLRSPRFKRRPCYSDPTRRLDPLLRAQTDQPSGHDRINAHNRLQSEHRIVWLNYGLKNGKIDPFGHAEHGVIVAPCISGRDCIEVNYEMTMCLSRERGAPCMALNWFYYLDPDSHRLTEDNEGLGVYWCKEETCRNYYRYGLSRLHPFVKWGNYSQVCPE</sequence>
<organism evidence="1 2">
    <name type="scientific">Lasiosphaeria ovina</name>
    <dbReference type="NCBI Taxonomy" id="92902"/>
    <lineage>
        <taxon>Eukaryota</taxon>
        <taxon>Fungi</taxon>
        <taxon>Dikarya</taxon>
        <taxon>Ascomycota</taxon>
        <taxon>Pezizomycotina</taxon>
        <taxon>Sordariomycetes</taxon>
        <taxon>Sordariomycetidae</taxon>
        <taxon>Sordariales</taxon>
        <taxon>Lasiosphaeriaceae</taxon>
        <taxon>Lasiosphaeria</taxon>
    </lineage>
</organism>
<gene>
    <name evidence="1" type="ORF">B0T24DRAFT_596264</name>
</gene>
<comment type="caution">
    <text evidence="1">The sequence shown here is derived from an EMBL/GenBank/DDBJ whole genome shotgun (WGS) entry which is preliminary data.</text>
</comment>
<dbReference type="AlphaFoldDB" id="A0AAE0K4Z6"/>
<keyword evidence="2" id="KW-1185">Reference proteome</keyword>
<accession>A0AAE0K4Z6</accession>
<evidence type="ECO:0000313" key="2">
    <source>
        <dbReference type="Proteomes" id="UP001287356"/>
    </source>
</evidence>
<reference evidence="1" key="1">
    <citation type="journal article" date="2023" name="Mol. Phylogenet. Evol.">
        <title>Genome-scale phylogeny and comparative genomics of the fungal order Sordariales.</title>
        <authorList>
            <person name="Hensen N."/>
            <person name="Bonometti L."/>
            <person name="Westerberg I."/>
            <person name="Brannstrom I.O."/>
            <person name="Guillou S."/>
            <person name="Cros-Aarteil S."/>
            <person name="Calhoun S."/>
            <person name="Haridas S."/>
            <person name="Kuo A."/>
            <person name="Mondo S."/>
            <person name="Pangilinan J."/>
            <person name="Riley R."/>
            <person name="LaButti K."/>
            <person name="Andreopoulos B."/>
            <person name="Lipzen A."/>
            <person name="Chen C."/>
            <person name="Yan M."/>
            <person name="Daum C."/>
            <person name="Ng V."/>
            <person name="Clum A."/>
            <person name="Steindorff A."/>
            <person name="Ohm R.A."/>
            <person name="Martin F."/>
            <person name="Silar P."/>
            <person name="Natvig D.O."/>
            <person name="Lalanne C."/>
            <person name="Gautier V."/>
            <person name="Ament-Velasquez S.L."/>
            <person name="Kruys A."/>
            <person name="Hutchinson M.I."/>
            <person name="Powell A.J."/>
            <person name="Barry K."/>
            <person name="Miller A.N."/>
            <person name="Grigoriev I.V."/>
            <person name="Debuchy R."/>
            <person name="Gladieux P."/>
            <person name="Hiltunen Thoren M."/>
            <person name="Johannesson H."/>
        </authorList>
    </citation>
    <scope>NUCLEOTIDE SEQUENCE</scope>
    <source>
        <strain evidence="1">CBS 958.72</strain>
    </source>
</reference>
<reference evidence="1" key="2">
    <citation type="submission" date="2023-06" db="EMBL/GenBank/DDBJ databases">
        <authorList>
            <consortium name="Lawrence Berkeley National Laboratory"/>
            <person name="Haridas S."/>
            <person name="Hensen N."/>
            <person name="Bonometti L."/>
            <person name="Westerberg I."/>
            <person name="Brannstrom I.O."/>
            <person name="Guillou S."/>
            <person name="Cros-Aarteil S."/>
            <person name="Calhoun S."/>
            <person name="Kuo A."/>
            <person name="Mondo S."/>
            <person name="Pangilinan J."/>
            <person name="Riley R."/>
            <person name="Labutti K."/>
            <person name="Andreopoulos B."/>
            <person name="Lipzen A."/>
            <person name="Chen C."/>
            <person name="Yanf M."/>
            <person name="Daum C."/>
            <person name="Ng V."/>
            <person name="Clum A."/>
            <person name="Steindorff A."/>
            <person name="Ohm R."/>
            <person name="Martin F."/>
            <person name="Silar P."/>
            <person name="Natvig D."/>
            <person name="Lalanne C."/>
            <person name="Gautier V."/>
            <person name="Ament-Velasquez S.L."/>
            <person name="Kruys A."/>
            <person name="Hutchinson M.I."/>
            <person name="Powell A.J."/>
            <person name="Barry K."/>
            <person name="Miller A.N."/>
            <person name="Grigoriev I.V."/>
            <person name="Debuchy R."/>
            <person name="Gladieux P."/>
            <person name="Thoren M.H."/>
            <person name="Johannesson H."/>
        </authorList>
    </citation>
    <scope>NUCLEOTIDE SEQUENCE</scope>
    <source>
        <strain evidence="1">CBS 958.72</strain>
    </source>
</reference>
<proteinExistence type="predicted"/>
<evidence type="ECO:0000313" key="1">
    <source>
        <dbReference type="EMBL" id="KAK3369526.1"/>
    </source>
</evidence>
<dbReference type="EMBL" id="JAULSN010000006">
    <property type="protein sequence ID" value="KAK3369526.1"/>
    <property type="molecule type" value="Genomic_DNA"/>
</dbReference>
<name>A0AAE0K4Z6_9PEZI</name>